<accession>A0A1H6A6M1</accession>
<gene>
    <name evidence="1" type="ORF">SAMN04489712_105249</name>
</gene>
<dbReference type="AlphaFoldDB" id="A0A1H6A6M1"/>
<dbReference type="EMBL" id="FNVO01000005">
    <property type="protein sequence ID" value="SEG44383.1"/>
    <property type="molecule type" value="Genomic_DNA"/>
</dbReference>
<evidence type="ECO:0000313" key="1">
    <source>
        <dbReference type="EMBL" id="SEG44383.1"/>
    </source>
</evidence>
<protein>
    <submittedName>
        <fullName evidence="1">Uncharacterized protein</fullName>
    </submittedName>
</protein>
<sequence length="178" mass="19347">MTQGTRSISPAALAVGRIITVCPDPMATEARQPGEWTMNRHPIEYGEFVRLDVTDPRGKASVWLVHTDHAVTVQLTRGEEQAAAARVIADLAGAGLPDIYEWEIRDGRVRAWLAAQSWEAAQSRADLAAWAEHLGCEVAEEEQDGRTLLTAAGEVDGVPVEVRTSIYDADKEKAEVAS</sequence>
<name>A0A1H6A6M1_9ACTN</name>
<dbReference type="RefSeq" id="WP_103938229.1">
    <property type="nucleotide sequence ID" value="NZ_FNVO01000005.1"/>
</dbReference>
<organism evidence="1 2">
    <name type="scientific">Thermomonospora echinospora</name>
    <dbReference type="NCBI Taxonomy" id="1992"/>
    <lineage>
        <taxon>Bacteria</taxon>
        <taxon>Bacillati</taxon>
        <taxon>Actinomycetota</taxon>
        <taxon>Actinomycetes</taxon>
        <taxon>Streptosporangiales</taxon>
        <taxon>Thermomonosporaceae</taxon>
        <taxon>Thermomonospora</taxon>
    </lineage>
</organism>
<keyword evidence="2" id="KW-1185">Reference proteome</keyword>
<reference evidence="2" key="1">
    <citation type="submission" date="2016-10" db="EMBL/GenBank/DDBJ databases">
        <authorList>
            <person name="Varghese N."/>
            <person name="Submissions S."/>
        </authorList>
    </citation>
    <scope>NUCLEOTIDE SEQUENCE [LARGE SCALE GENOMIC DNA]</scope>
    <source>
        <strain evidence="2">DSM 43163</strain>
    </source>
</reference>
<proteinExistence type="predicted"/>
<dbReference type="Proteomes" id="UP000236723">
    <property type="component" value="Unassembled WGS sequence"/>
</dbReference>
<evidence type="ECO:0000313" key="2">
    <source>
        <dbReference type="Proteomes" id="UP000236723"/>
    </source>
</evidence>